<evidence type="ECO:0000313" key="2">
    <source>
        <dbReference type="EMBL" id="VTJ62727.1"/>
    </source>
</evidence>
<keyword evidence="3" id="KW-1185">Reference proteome</keyword>
<accession>A0A5E4AZB4</accession>
<protein>
    <submittedName>
        <fullName evidence="2">Uncharacterized protein</fullName>
    </submittedName>
</protein>
<proteinExistence type="predicted"/>
<evidence type="ECO:0000313" key="3">
    <source>
        <dbReference type="Proteomes" id="UP000335636"/>
    </source>
</evidence>
<feature type="compositionally biased region" description="Basic and acidic residues" evidence="1">
    <location>
        <begin position="10"/>
        <end position="32"/>
    </location>
</feature>
<name>A0A5E4AZB4_MARMO</name>
<organism evidence="2 3">
    <name type="scientific">Marmota monax</name>
    <name type="common">Woodchuck</name>
    <dbReference type="NCBI Taxonomy" id="9995"/>
    <lineage>
        <taxon>Eukaryota</taxon>
        <taxon>Metazoa</taxon>
        <taxon>Chordata</taxon>
        <taxon>Craniata</taxon>
        <taxon>Vertebrata</taxon>
        <taxon>Euteleostomi</taxon>
        <taxon>Mammalia</taxon>
        <taxon>Eutheria</taxon>
        <taxon>Euarchontoglires</taxon>
        <taxon>Glires</taxon>
        <taxon>Rodentia</taxon>
        <taxon>Sciuromorpha</taxon>
        <taxon>Sciuridae</taxon>
        <taxon>Xerinae</taxon>
        <taxon>Marmotini</taxon>
        <taxon>Marmota</taxon>
    </lineage>
</organism>
<sequence>VDTVSTLNSGKEDHTESSNTEEGRYNNDDKGANYSEKIKLAKQGPVEDLDLIQHQMIPECS</sequence>
<dbReference type="AlphaFoldDB" id="A0A5E4AZB4"/>
<dbReference type="InterPro" id="IPR026246">
    <property type="entry name" value="Fsip1"/>
</dbReference>
<comment type="caution">
    <text evidence="2">The sequence shown here is derived from an EMBL/GenBank/DDBJ whole genome shotgun (WGS) entry which is preliminary data.</text>
</comment>
<dbReference type="EMBL" id="CABDUW010000207">
    <property type="protein sequence ID" value="VTJ62727.1"/>
    <property type="molecule type" value="Genomic_DNA"/>
</dbReference>
<evidence type="ECO:0000256" key="1">
    <source>
        <dbReference type="SAM" id="MobiDB-lite"/>
    </source>
</evidence>
<dbReference type="Proteomes" id="UP000335636">
    <property type="component" value="Unassembled WGS sequence"/>
</dbReference>
<feature type="region of interest" description="Disordered" evidence="1">
    <location>
        <begin position="1"/>
        <end position="32"/>
    </location>
</feature>
<gene>
    <name evidence="2" type="ORF">MONAX_5E016488</name>
</gene>
<reference evidence="2" key="1">
    <citation type="submission" date="2019-04" db="EMBL/GenBank/DDBJ databases">
        <authorList>
            <person name="Alioto T."/>
            <person name="Alioto T."/>
        </authorList>
    </citation>
    <scope>NUCLEOTIDE SEQUENCE [LARGE SCALE GENOMIC DNA]</scope>
</reference>
<dbReference type="Pfam" id="PF15554">
    <property type="entry name" value="FSIP1"/>
    <property type="match status" value="1"/>
</dbReference>
<feature type="non-terminal residue" evidence="2">
    <location>
        <position position="1"/>
    </location>
</feature>
<feature type="non-terminal residue" evidence="2">
    <location>
        <position position="61"/>
    </location>
</feature>